<name>A0A8B6G796_MYTGA</name>
<protein>
    <submittedName>
        <fullName evidence="2">Uncharacterized protein</fullName>
    </submittedName>
</protein>
<evidence type="ECO:0000313" key="3">
    <source>
        <dbReference type="Proteomes" id="UP000596742"/>
    </source>
</evidence>
<comment type="caution">
    <text evidence="2">The sequence shown here is derived from an EMBL/GenBank/DDBJ whole genome shotgun (WGS) entry which is preliminary data.</text>
</comment>
<feature type="signal peptide" evidence="1">
    <location>
        <begin position="1"/>
        <end position="19"/>
    </location>
</feature>
<dbReference type="AlphaFoldDB" id="A0A8B6G796"/>
<reference evidence="2" key="1">
    <citation type="submission" date="2018-11" db="EMBL/GenBank/DDBJ databases">
        <authorList>
            <person name="Alioto T."/>
            <person name="Alioto T."/>
        </authorList>
    </citation>
    <scope>NUCLEOTIDE SEQUENCE</scope>
</reference>
<dbReference type="Proteomes" id="UP000596742">
    <property type="component" value="Unassembled WGS sequence"/>
</dbReference>
<keyword evidence="1" id="KW-0732">Signal</keyword>
<dbReference type="EMBL" id="UYJE01007981">
    <property type="protein sequence ID" value="VDI59842.1"/>
    <property type="molecule type" value="Genomic_DNA"/>
</dbReference>
<accession>A0A8B6G796</accession>
<evidence type="ECO:0000313" key="2">
    <source>
        <dbReference type="EMBL" id="VDI59842.1"/>
    </source>
</evidence>
<proteinExistence type="predicted"/>
<evidence type="ECO:0000256" key="1">
    <source>
        <dbReference type="SAM" id="SignalP"/>
    </source>
</evidence>
<organism evidence="2 3">
    <name type="scientific">Mytilus galloprovincialis</name>
    <name type="common">Mediterranean mussel</name>
    <dbReference type="NCBI Taxonomy" id="29158"/>
    <lineage>
        <taxon>Eukaryota</taxon>
        <taxon>Metazoa</taxon>
        <taxon>Spiralia</taxon>
        <taxon>Lophotrochozoa</taxon>
        <taxon>Mollusca</taxon>
        <taxon>Bivalvia</taxon>
        <taxon>Autobranchia</taxon>
        <taxon>Pteriomorphia</taxon>
        <taxon>Mytilida</taxon>
        <taxon>Mytiloidea</taxon>
        <taxon>Mytilidae</taxon>
        <taxon>Mytilinae</taxon>
        <taxon>Mytilus</taxon>
    </lineage>
</organism>
<sequence>MWRSRETGIDGGLFHSALALGLTSSTIFAGLENVVSGNGGVYRWVTLGPHPPHLTEERPTPATGGALITGALVIRVFFPGHSPCKQQIKRDNSRLVFNHFVIKGRTST</sequence>
<keyword evidence="3" id="KW-1185">Reference proteome</keyword>
<gene>
    <name evidence="2" type="ORF">MGAL_10B085858</name>
</gene>
<feature type="chain" id="PRO_5032517529" evidence="1">
    <location>
        <begin position="20"/>
        <end position="108"/>
    </location>
</feature>